<sequence length="64" mass="6986">MKKLYLGMQRFINDEEGVTSIEYSLIALLIALVIILAVEATGARVCETFRDLETRLGGTPAACP</sequence>
<name>A0A4Y9VUN8_9PROT</name>
<organism evidence="2 3">
    <name type="scientific">Methylotenera oryzisoli</name>
    <dbReference type="NCBI Taxonomy" id="2080758"/>
    <lineage>
        <taxon>Bacteria</taxon>
        <taxon>Pseudomonadati</taxon>
        <taxon>Pseudomonadota</taxon>
        <taxon>Betaproteobacteria</taxon>
        <taxon>Nitrosomonadales</taxon>
        <taxon>Methylophilaceae</taxon>
        <taxon>Methylotenera</taxon>
    </lineage>
</organism>
<accession>A0A4Y9VUN8</accession>
<keyword evidence="1" id="KW-0812">Transmembrane</keyword>
<dbReference type="AlphaFoldDB" id="A0A4Y9VUN8"/>
<comment type="caution">
    <text evidence="2">The sequence shown here is derived from an EMBL/GenBank/DDBJ whole genome shotgun (WGS) entry which is preliminary data.</text>
</comment>
<dbReference type="RefSeq" id="WP_135276376.1">
    <property type="nucleotide sequence ID" value="NZ_PQVH01000002.1"/>
</dbReference>
<protein>
    <submittedName>
        <fullName evidence="2">Flp family type IVb pilin</fullName>
    </submittedName>
</protein>
<dbReference type="InterPro" id="IPR007047">
    <property type="entry name" value="Flp_Fap"/>
</dbReference>
<keyword evidence="3" id="KW-1185">Reference proteome</keyword>
<dbReference type="Pfam" id="PF04964">
    <property type="entry name" value="Flp_Fap"/>
    <property type="match status" value="1"/>
</dbReference>
<keyword evidence="1" id="KW-0472">Membrane</keyword>
<evidence type="ECO:0000256" key="1">
    <source>
        <dbReference type="SAM" id="Phobius"/>
    </source>
</evidence>
<gene>
    <name evidence="2" type="ORF">C3Y98_01545</name>
</gene>
<keyword evidence="1" id="KW-1133">Transmembrane helix</keyword>
<dbReference type="EMBL" id="PQVH01000002">
    <property type="protein sequence ID" value="TFW73066.1"/>
    <property type="molecule type" value="Genomic_DNA"/>
</dbReference>
<proteinExistence type="predicted"/>
<evidence type="ECO:0000313" key="3">
    <source>
        <dbReference type="Proteomes" id="UP000297706"/>
    </source>
</evidence>
<feature type="transmembrane region" description="Helical" evidence="1">
    <location>
        <begin position="21"/>
        <end position="38"/>
    </location>
</feature>
<reference evidence="2 3" key="1">
    <citation type="submission" date="2018-02" db="EMBL/GenBank/DDBJ databases">
        <title>A novel lanthanide dependent methylotroph, Methylotenera sp. La3113.</title>
        <authorList>
            <person name="Lv H."/>
            <person name="Tani A."/>
        </authorList>
    </citation>
    <scope>NUCLEOTIDE SEQUENCE [LARGE SCALE GENOMIC DNA]</scope>
    <source>
        <strain evidence="2 3">La3113</strain>
    </source>
</reference>
<evidence type="ECO:0000313" key="2">
    <source>
        <dbReference type="EMBL" id="TFW73066.1"/>
    </source>
</evidence>
<dbReference type="Proteomes" id="UP000297706">
    <property type="component" value="Unassembled WGS sequence"/>
</dbReference>